<dbReference type="InterPro" id="IPR020814">
    <property type="entry name" value="Ribosomal_S6_plastid/chlpt"/>
</dbReference>
<comment type="caution">
    <text evidence="2">The sequence shown here is derived from an EMBL/GenBank/DDBJ whole genome shotgun (WGS) entry which is preliminary data.</text>
</comment>
<evidence type="ECO:0000256" key="1">
    <source>
        <dbReference type="ARBA" id="ARBA00009512"/>
    </source>
</evidence>
<protein>
    <submittedName>
        <fullName evidence="2">Putative mitochondrial ribosomal protein s6-2</fullName>
    </submittedName>
</protein>
<dbReference type="OrthoDB" id="363348at2759"/>
<dbReference type="InterPro" id="IPR014717">
    <property type="entry name" value="Transl_elong_EF1B/ribsomal_bS6"/>
</dbReference>
<dbReference type="GO" id="GO:0006412">
    <property type="term" value="P:translation"/>
    <property type="evidence" value="ECO:0007669"/>
    <property type="project" value="InterPro"/>
</dbReference>
<dbReference type="PANTHER" id="PTHR21011">
    <property type="entry name" value="MITOCHONDRIAL 28S RIBOSOMAL PROTEIN S6"/>
    <property type="match status" value="1"/>
</dbReference>
<keyword evidence="2" id="KW-0689">Ribosomal protein</keyword>
<dbReference type="GO" id="GO:0005840">
    <property type="term" value="C:ribosome"/>
    <property type="evidence" value="ECO:0007669"/>
    <property type="project" value="UniProtKB-KW"/>
</dbReference>
<gene>
    <name evidence="2" type="ORF">TGDOM2_284660</name>
</gene>
<organism evidence="2 3">
    <name type="scientific">Toxoplasma gondii GAB2-2007-GAL-DOM2</name>
    <dbReference type="NCBI Taxonomy" id="1130820"/>
    <lineage>
        <taxon>Eukaryota</taxon>
        <taxon>Sar</taxon>
        <taxon>Alveolata</taxon>
        <taxon>Apicomplexa</taxon>
        <taxon>Conoidasida</taxon>
        <taxon>Coccidia</taxon>
        <taxon>Eucoccidiorida</taxon>
        <taxon>Eimeriorina</taxon>
        <taxon>Sarcocystidae</taxon>
        <taxon>Toxoplasma</taxon>
    </lineage>
</organism>
<dbReference type="CDD" id="cd15465">
    <property type="entry name" value="bS6_mito"/>
    <property type="match status" value="1"/>
</dbReference>
<dbReference type="InterPro" id="IPR000529">
    <property type="entry name" value="Ribosomal_bS6"/>
</dbReference>
<name>A0A086K5Z9_TOXGO</name>
<dbReference type="Pfam" id="PF01250">
    <property type="entry name" value="Ribosomal_S6"/>
    <property type="match status" value="1"/>
</dbReference>
<dbReference type="AlphaFoldDB" id="A0A086K5Z9"/>
<dbReference type="Proteomes" id="UP000028837">
    <property type="component" value="Unassembled WGS sequence"/>
</dbReference>
<evidence type="ECO:0000313" key="2">
    <source>
        <dbReference type="EMBL" id="KFG39817.1"/>
    </source>
</evidence>
<proteinExistence type="inferred from homology"/>
<comment type="similarity">
    <text evidence="1">Belongs to the bacterial ribosomal protein bS6 family.</text>
</comment>
<dbReference type="InterPro" id="IPR035980">
    <property type="entry name" value="Ribosomal_bS6_sf"/>
</dbReference>
<dbReference type="GO" id="GO:0070181">
    <property type="term" value="F:small ribosomal subunit rRNA binding"/>
    <property type="evidence" value="ECO:0007669"/>
    <property type="project" value="TreeGrafter"/>
</dbReference>
<dbReference type="SMR" id="A0A086K5Z9"/>
<dbReference type="Gene3D" id="3.30.70.60">
    <property type="match status" value="1"/>
</dbReference>
<dbReference type="VEuPathDB" id="ToxoDB:TGDOM2_284660"/>
<dbReference type="EMBL" id="AHZU02000816">
    <property type="protein sequence ID" value="KFG39817.1"/>
    <property type="molecule type" value="Genomic_DNA"/>
</dbReference>
<evidence type="ECO:0000313" key="3">
    <source>
        <dbReference type="Proteomes" id="UP000028837"/>
    </source>
</evidence>
<dbReference type="HAMAP" id="MF_00360">
    <property type="entry name" value="Ribosomal_bS6"/>
    <property type="match status" value="1"/>
</dbReference>
<sequence>MGKWRWPPAATVRALASFFCCAVSSRTLLRFWFSHCKILSLVKNRKYMMVFYETFVLFSKRVQRADIRQLLKQQEALITKHHGSMLAVRDLGWRKTAFRVIKPRQGIFWFGRLFYFSFGANPAAITEMSQSLQSTNGVLRHATVRMKKRHNLMTYNHHIHARD</sequence>
<reference evidence="2 3" key="1">
    <citation type="submission" date="2014-02" db="EMBL/GenBank/DDBJ databases">
        <authorList>
            <person name="Sibley D."/>
            <person name="Venepally P."/>
            <person name="Karamycheva S."/>
            <person name="Hadjithomas M."/>
            <person name="Khan A."/>
            <person name="Brunk B."/>
            <person name="Roos D."/>
            <person name="Caler E."/>
            <person name="Lorenzi H."/>
        </authorList>
    </citation>
    <scope>NUCLEOTIDE SEQUENCE [LARGE SCALE GENOMIC DNA]</scope>
    <source>
        <strain evidence="2 3">GAB2-2007-GAL-DOM2</strain>
    </source>
</reference>
<dbReference type="GO" id="GO:0005737">
    <property type="term" value="C:cytoplasm"/>
    <property type="evidence" value="ECO:0007669"/>
    <property type="project" value="UniProtKB-ARBA"/>
</dbReference>
<accession>A0A086K5Z9</accession>
<dbReference type="SUPFAM" id="SSF54995">
    <property type="entry name" value="Ribosomal protein S6"/>
    <property type="match status" value="1"/>
</dbReference>
<dbReference type="PANTHER" id="PTHR21011:SF1">
    <property type="entry name" value="SMALL RIBOSOMAL SUBUNIT PROTEIN BS6M"/>
    <property type="match status" value="1"/>
</dbReference>
<dbReference type="GO" id="GO:0003735">
    <property type="term" value="F:structural constituent of ribosome"/>
    <property type="evidence" value="ECO:0007669"/>
    <property type="project" value="InterPro"/>
</dbReference>
<keyword evidence="2" id="KW-0687">Ribonucleoprotein</keyword>